<sequence length="66" mass="7585">MSKSRSRVNNLKSELYRIQIKDRPITEFLHHVKAMADELSLIDEPVKQDDLTLFVINGLGPEYASI</sequence>
<organism evidence="1 2">
    <name type="scientific">Phtheirospermum japonicum</name>
    <dbReference type="NCBI Taxonomy" id="374723"/>
    <lineage>
        <taxon>Eukaryota</taxon>
        <taxon>Viridiplantae</taxon>
        <taxon>Streptophyta</taxon>
        <taxon>Embryophyta</taxon>
        <taxon>Tracheophyta</taxon>
        <taxon>Spermatophyta</taxon>
        <taxon>Magnoliopsida</taxon>
        <taxon>eudicotyledons</taxon>
        <taxon>Gunneridae</taxon>
        <taxon>Pentapetalae</taxon>
        <taxon>asterids</taxon>
        <taxon>lamiids</taxon>
        <taxon>Lamiales</taxon>
        <taxon>Orobanchaceae</taxon>
        <taxon>Orobanchaceae incertae sedis</taxon>
        <taxon>Phtheirospermum</taxon>
    </lineage>
</organism>
<gene>
    <name evidence="1" type="ORF">PHJA_001650000</name>
</gene>
<name>A0A830C7F0_9LAMI</name>
<dbReference type="EMBL" id="BMAC01000374">
    <property type="protein sequence ID" value="GFP95056.1"/>
    <property type="molecule type" value="Genomic_DNA"/>
</dbReference>
<dbReference type="PANTHER" id="PTHR47481">
    <property type="match status" value="1"/>
</dbReference>
<evidence type="ECO:0000313" key="1">
    <source>
        <dbReference type="EMBL" id="GFP95056.1"/>
    </source>
</evidence>
<dbReference type="Proteomes" id="UP000653305">
    <property type="component" value="Unassembled WGS sequence"/>
</dbReference>
<proteinExistence type="predicted"/>
<reference evidence="1" key="1">
    <citation type="submission" date="2020-07" db="EMBL/GenBank/DDBJ databases">
        <title>Ethylene signaling mediates host invasion by parasitic plants.</title>
        <authorList>
            <person name="Yoshida S."/>
        </authorList>
    </citation>
    <scope>NUCLEOTIDE SEQUENCE</scope>
    <source>
        <strain evidence="1">Okayama</strain>
    </source>
</reference>
<accession>A0A830C7F0</accession>
<dbReference type="AlphaFoldDB" id="A0A830C7F0"/>
<evidence type="ECO:0000313" key="2">
    <source>
        <dbReference type="Proteomes" id="UP000653305"/>
    </source>
</evidence>
<dbReference type="OrthoDB" id="1750165at2759"/>
<comment type="caution">
    <text evidence="1">The sequence shown here is derived from an EMBL/GenBank/DDBJ whole genome shotgun (WGS) entry which is preliminary data.</text>
</comment>
<dbReference type="PANTHER" id="PTHR47481:SF22">
    <property type="entry name" value="RETROTRANSPOSON GAG DOMAIN-CONTAINING PROTEIN"/>
    <property type="match status" value="1"/>
</dbReference>
<feature type="non-terminal residue" evidence="1">
    <location>
        <position position="66"/>
    </location>
</feature>
<protein>
    <submittedName>
        <fullName evidence="1">Uncharacterized protein</fullName>
    </submittedName>
</protein>
<keyword evidence="2" id="KW-1185">Reference proteome</keyword>